<dbReference type="InterPro" id="IPR001138">
    <property type="entry name" value="Zn2Cys6_DnaBD"/>
</dbReference>
<comment type="subcellular location">
    <subcellularLocation>
        <location evidence="1">Nucleus</location>
    </subcellularLocation>
</comment>
<dbReference type="InterPro" id="IPR021858">
    <property type="entry name" value="Fun_TF"/>
</dbReference>
<name>A0A8H5G7H2_9AGAR</name>
<evidence type="ECO:0000256" key="1">
    <source>
        <dbReference type="ARBA" id="ARBA00004123"/>
    </source>
</evidence>
<comment type="caution">
    <text evidence="5">The sequence shown here is derived from an EMBL/GenBank/DDBJ whole genome shotgun (WGS) entry which is preliminary data.</text>
</comment>
<evidence type="ECO:0000313" key="6">
    <source>
        <dbReference type="Proteomes" id="UP000559027"/>
    </source>
</evidence>
<dbReference type="EMBL" id="JAACJO010000004">
    <property type="protein sequence ID" value="KAF5359685.1"/>
    <property type="molecule type" value="Genomic_DNA"/>
</dbReference>
<proteinExistence type="predicted"/>
<organism evidence="5 6">
    <name type="scientific">Leucocoprinus leucothites</name>
    <dbReference type="NCBI Taxonomy" id="201217"/>
    <lineage>
        <taxon>Eukaryota</taxon>
        <taxon>Fungi</taxon>
        <taxon>Dikarya</taxon>
        <taxon>Basidiomycota</taxon>
        <taxon>Agaricomycotina</taxon>
        <taxon>Agaricomycetes</taxon>
        <taxon>Agaricomycetidae</taxon>
        <taxon>Agaricales</taxon>
        <taxon>Agaricineae</taxon>
        <taxon>Agaricaceae</taxon>
        <taxon>Leucocoprinus</taxon>
    </lineage>
</organism>
<dbReference type="CDD" id="cd00067">
    <property type="entry name" value="GAL4"/>
    <property type="match status" value="1"/>
</dbReference>
<feature type="compositionally biased region" description="Low complexity" evidence="3">
    <location>
        <begin position="145"/>
        <end position="159"/>
    </location>
</feature>
<feature type="region of interest" description="Disordered" evidence="3">
    <location>
        <begin position="138"/>
        <end position="180"/>
    </location>
</feature>
<dbReference type="SMART" id="SM00066">
    <property type="entry name" value="GAL4"/>
    <property type="match status" value="1"/>
</dbReference>
<dbReference type="PANTHER" id="PTHR37534">
    <property type="entry name" value="TRANSCRIPTIONAL ACTIVATOR PROTEIN UGA3"/>
    <property type="match status" value="1"/>
</dbReference>
<feature type="region of interest" description="Disordered" evidence="3">
    <location>
        <begin position="1"/>
        <end position="67"/>
    </location>
</feature>
<dbReference type="GO" id="GO:0000981">
    <property type="term" value="F:DNA-binding transcription factor activity, RNA polymerase II-specific"/>
    <property type="evidence" value="ECO:0007669"/>
    <property type="project" value="InterPro"/>
</dbReference>
<feature type="compositionally biased region" description="Low complexity" evidence="3">
    <location>
        <begin position="1"/>
        <end position="27"/>
    </location>
</feature>
<dbReference type="GO" id="GO:0008270">
    <property type="term" value="F:zinc ion binding"/>
    <property type="evidence" value="ECO:0007669"/>
    <property type="project" value="InterPro"/>
</dbReference>
<dbReference type="InterPro" id="IPR036864">
    <property type="entry name" value="Zn2-C6_fun-type_DNA-bd_sf"/>
</dbReference>
<evidence type="ECO:0000259" key="4">
    <source>
        <dbReference type="PROSITE" id="PS50048"/>
    </source>
</evidence>
<dbReference type="SUPFAM" id="SSF57701">
    <property type="entry name" value="Zn2/Cys6 DNA-binding domain"/>
    <property type="match status" value="1"/>
</dbReference>
<reference evidence="5 6" key="1">
    <citation type="journal article" date="2020" name="ISME J.">
        <title>Uncovering the hidden diversity of litter-decomposition mechanisms in mushroom-forming fungi.</title>
        <authorList>
            <person name="Floudas D."/>
            <person name="Bentzer J."/>
            <person name="Ahren D."/>
            <person name="Johansson T."/>
            <person name="Persson P."/>
            <person name="Tunlid A."/>
        </authorList>
    </citation>
    <scope>NUCLEOTIDE SEQUENCE [LARGE SCALE GENOMIC DNA]</scope>
    <source>
        <strain evidence="5 6">CBS 146.42</strain>
    </source>
</reference>
<keyword evidence="6" id="KW-1185">Reference proteome</keyword>
<dbReference type="GO" id="GO:0005634">
    <property type="term" value="C:nucleus"/>
    <property type="evidence" value="ECO:0007669"/>
    <property type="project" value="UniProtKB-SubCell"/>
</dbReference>
<dbReference type="Pfam" id="PF00172">
    <property type="entry name" value="Zn_clus"/>
    <property type="match status" value="1"/>
</dbReference>
<dbReference type="PANTHER" id="PTHR37534:SF20">
    <property type="entry name" value="PRO1A C6 ZINK-FINGER PROTEIN"/>
    <property type="match status" value="1"/>
</dbReference>
<dbReference type="Proteomes" id="UP000559027">
    <property type="component" value="Unassembled WGS sequence"/>
</dbReference>
<dbReference type="PROSITE" id="PS50048">
    <property type="entry name" value="ZN2_CY6_FUNGAL_2"/>
    <property type="match status" value="1"/>
</dbReference>
<keyword evidence="2" id="KW-0539">Nucleus</keyword>
<evidence type="ECO:0000256" key="2">
    <source>
        <dbReference type="ARBA" id="ARBA00023242"/>
    </source>
</evidence>
<accession>A0A8H5G7H2</accession>
<sequence>MSYGTTTTTSPSGSPSPSTSSSSTSSPETPPTCLDPSSMHAQAESSQSARSTPSHSSIDLPRTQTASKGGCWTCRLRRKKCDEQREGDTCQTCKRLTIKCLGWGARRPEWMRDKRAVDEYKAGIKEQLNRAGLIRGQPRSQLLGRGPPSRAAIAAAGAAPPRPPIHHRASAPEVPPATQSSLGLVPNNSHEELLFFADPIFNSNEPYPFPEMPGASSSTFNNMFYGVSADHNGMVMAPMNEMYPAELSLQSLSSSALAFETQPNFASFPSDVFSEPPPPQYSPSQQTINIDQVLFEFNNARRMLFRFDAYGIVSTITFNVSSHVCLRGTRVDEKLLFQLIKQDPAGPVTKAARALGQLHQKRMRVSQGMESDTRPERSPAFYYRNEALMQIKGNKDLQRRLSEADAVAAFYLILFSQLGGCFADWDEPFAILCDWLAQIGLTSTEEPWLFFQEMSAAGRLAVKGALWIDILASVTTGRGPRFFGLWKRLLGERGTYWDQNSMPFQRGLRMDTLIGCPDEALLMMADVSALAQWKANAQREGTLSYRELIRRGDVIEQRLKQSITDTRLINDVNLKLIPNETVGEPDVAFPSDDARAVVADLFREAAVLYLHTVLNGPCPGVTEIGKCVRNIMQSLGPSPSEVERGVVLPITLAGCMTNDSAQRDFLRGRFEAQNESIGNLMPARALMEILWQKRDINVLPGGVSLPEMVQEKNLRLLLI</sequence>
<dbReference type="PROSITE" id="PS00463">
    <property type="entry name" value="ZN2_CY6_FUNGAL_1"/>
    <property type="match status" value="1"/>
</dbReference>
<evidence type="ECO:0000256" key="3">
    <source>
        <dbReference type="SAM" id="MobiDB-lite"/>
    </source>
</evidence>
<dbReference type="AlphaFoldDB" id="A0A8H5G7H2"/>
<protein>
    <recommendedName>
        <fullName evidence="4">Zn(2)-C6 fungal-type domain-containing protein</fullName>
    </recommendedName>
</protein>
<evidence type="ECO:0000313" key="5">
    <source>
        <dbReference type="EMBL" id="KAF5359685.1"/>
    </source>
</evidence>
<dbReference type="Pfam" id="PF11951">
    <property type="entry name" value="Fungal_trans_2"/>
    <property type="match status" value="1"/>
</dbReference>
<feature type="domain" description="Zn(2)-C6 fungal-type" evidence="4">
    <location>
        <begin position="70"/>
        <end position="100"/>
    </location>
</feature>
<dbReference type="OrthoDB" id="5419315at2759"/>
<feature type="compositionally biased region" description="Polar residues" evidence="3">
    <location>
        <begin position="39"/>
        <end position="67"/>
    </location>
</feature>
<gene>
    <name evidence="5" type="ORF">D9756_003088</name>
</gene>